<feature type="region of interest" description="Disordered" evidence="1">
    <location>
        <begin position="12"/>
        <end position="43"/>
    </location>
</feature>
<dbReference type="Pfam" id="PF14244">
    <property type="entry name" value="Retrotran_gag_3"/>
    <property type="match status" value="1"/>
</dbReference>
<feature type="compositionally biased region" description="Polar residues" evidence="1">
    <location>
        <begin position="28"/>
        <end position="43"/>
    </location>
</feature>
<reference evidence="3" key="1">
    <citation type="journal article" date="2023" name="Plant J.">
        <title>Genome sequences and population genomics provide insights into the demographic history, inbreeding, and mutation load of two 'living fossil' tree species of Dipteronia.</title>
        <authorList>
            <person name="Feng Y."/>
            <person name="Comes H.P."/>
            <person name="Chen J."/>
            <person name="Zhu S."/>
            <person name="Lu R."/>
            <person name="Zhang X."/>
            <person name="Li P."/>
            <person name="Qiu J."/>
            <person name="Olsen K.M."/>
            <person name="Qiu Y."/>
        </authorList>
    </citation>
    <scope>NUCLEOTIDE SEQUENCE</scope>
    <source>
        <strain evidence="3">NBL</strain>
    </source>
</reference>
<dbReference type="InterPro" id="IPR029472">
    <property type="entry name" value="Copia-like_N"/>
</dbReference>
<evidence type="ECO:0000259" key="2">
    <source>
        <dbReference type="Pfam" id="PF14244"/>
    </source>
</evidence>
<proteinExistence type="predicted"/>
<organism evidence="3 4">
    <name type="scientific">Dipteronia sinensis</name>
    <dbReference type="NCBI Taxonomy" id="43782"/>
    <lineage>
        <taxon>Eukaryota</taxon>
        <taxon>Viridiplantae</taxon>
        <taxon>Streptophyta</taxon>
        <taxon>Embryophyta</taxon>
        <taxon>Tracheophyta</taxon>
        <taxon>Spermatophyta</taxon>
        <taxon>Magnoliopsida</taxon>
        <taxon>eudicotyledons</taxon>
        <taxon>Gunneridae</taxon>
        <taxon>Pentapetalae</taxon>
        <taxon>rosids</taxon>
        <taxon>malvids</taxon>
        <taxon>Sapindales</taxon>
        <taxon>Sapindaceae</taxon>
        <taxon>Hippocastanoideae</taxon>
        <taxon>Acereae</taxon>
        <taxon>Dipteronia</taxon>
    </lineage>
</organism>
<keyword evidence="4" id="KW-1185">Reference proteome</keyword>
<name>A0AAE0EE76_9ROSI</name>
<feature type="non-terminal residue" evidence="3">
    <location>
        <position position="241"/>
    </location>
</feature>
<feature type="domain" description="Retrotransposon Copia-like N-terminal" evidence="2">
    <location>
        <begin position="54"/>
        <end position="98"/>
    </location>
</feature>
<protein>
    <recommendedName>
        <fullName evidence="2">Retrotransposon Copia-like N-terminal domain-containing protein</fullName>
    </recommendedName>
</protein>
<evidence type="ECO:0000313" key="3">
    <source>
        <dbReference type="EMBL" id="KAK3224572.1"/>
    </source>
</evidence>
<accession>A0AAE0EE76</accession>
<sequence>MADSYKQALTGLSKDGKEGISAEPSPVPNLTINPTASGSSPVPNLTINPTAPYDNSYLQITSYKLNGKNFFQWSWSVQMVIRGRGKIGYLDGSTKKPDPTDPTYTTRDTQNALVMSWLIHSMEEHIGSLYLVHTTAKVIWDKVKLAYSDLENSSQLCELRDHARDLKQGSTDVTEYYTALIKVWQELDLFEPNDWCGECSGKYMKLVERTRTYDFLTGLNKDLDEVHGRMIGSRPLTQIEE</sequence>
<evidence type="ECO:0000256" key="1">
    <source>
        <dbReference type="SAM" id="MobiDB-lite"/>
    </source>
</evidence>
<dbReference type="Proteomes" id="UP001281410">
    <property type="component" value="Unassembled WGS sequence"/>
</dbReference>
<dbReference type="PANTHER" id="PTHR37610">
    <property type="entry name" value="CCHC-TYPE DOMAIN-CONTAINING PROTEIN"/>
    <property type="match status" value="1"/>
</dbReference>
<comment type="caution">
    <text evidence="3">The sequence shown here is derived from an EMBL/GenBank/DDBJ whole genome shotgun (WGS) entry which is preliminary data.</text>
</comment>
<evidence type="ECO:0000313" key="4">
    <source>
        <dbReference type="Proteomes" id="UP001281410"/>
    </source>
</evidence>
<gene>
    <name evidence="3" type="ORF">Dsin_004434</name>
</gene>
<dbReference type="PANTHER" id="PTHR37610:SF40">
    <property type="entry name" value="OS01G0909600 PROTEIN"/>
    <property type="match status" value="1"/>
</dbReference>
<dbReference type="AlphaFoldDB" id="A0AAE0EE76"/>
<dbReference type="EMBL" id="JANJYJ010000002">
    <property type="protein sequence ID" value="KAK3224572.1"/>
    <property type="molecule type" value="Genomic_DNA"/>
</dbReference>